<reference evidence="2 3" key="1">
    <citation type="journal article" date="2018" name="Front. Microbiol.">
        <title>Genome-Wide Analysis of Corynespora cassiicola Leaf Fall Disease Putative Effectors.</title>
        <authorList>
            <person name="Lopez D."/>
            <person name="Ribeiro S."/>
            <person name="Label P."/>
            <person name="Fumanal B."/>
            <person name="Venisse J.S."/>
            <person name="Kohler A."/>
            <person name="de Oliveira R.R."/>
            <person name="Labutti K."/>
            <person name="Lipzen A."/>
            <person name="Lail K."/>
            <person name="Bauer D."/>
            <person name="Ohm R.A."/>
            <person name="Barry K.W."/>
            <person name="Spatafora J."/>
            <person name="Grigoriev I.V."/>
            <person name="Martin F.M."/>
            <person name="Pujade-Renaud V."/>
        </authorList>
    </citation>
    <scope>NUCLEOTIDE SEQUENCE [LARGE SCALE GENOMIC DNA]</scope>
    <source>
        <strain evidence="2 3">Philippines</strain>
    </source>
</reference>
<evidence type="ECO:0000313" key="2">
    <source>
        <dbReference type="EMBL" id="PSN60064.1"/>
    </source>
</evidence>
<feature type="region of interest" description="Disordered" evidence="1">
    <location>
        <begin position="1"/>
        <end position="49"/>
    </location>
</feature>
<sequence>MAKKRGCKGGKKHNTKAKNQEDKKPDDGKPDDKGLCDRKPDVTSGTSALANIERDITPLKNDLRKPSCSIDPLFKNLASLEDDLEVLENSSDSSGPEDPPSPKPAPHPKPRNPHDHSLTPLAPDPNNESEQTKRTRNFWFACCKDLYIVPSPSPPSQPLTHPNTMSDPTPNPFTTASTLIIESSKPSFGYDLGTHAIVPIPPAALLSPTTLFKTGTLHPKAATWFSRLAFRNSVADVRRRLRGARGVSNSFVMAHRNQLVLFSDDEMRHRSDVGAMVVEMVGKGGYGDLDLGRCVVGVREIGEVGFVLEEVEELKSVVVAEVVCECGRWGGEQE</sequence>
<dbReference type="Proteomes" id="UP000240883">
    <property type="component" value="Unassembled WGS sequence"/>
</dbReference>
<feature type="compositionally biased region" description="Basic residues" evidence="1">
    <location>
        <begin position="1"/>
        <end position="16"/>
    </location>
</feature>
<dbReference type="AlphaFoldDB" id="A0A2T2N3T6"/>
<proteinExistence type="predicted"/>
<evidence type="ECO:0000256" key="1">
    <source>
        <dbReference type="SAM" id="MobiDB-lite"/>
    </source>
</evidence>
<name>A0A2T2N3T6_CORCC</name>
<keyword evidence="3" id="KW-1185">Reference proteome</keyword>
<organism evidence="2 3">
    <name type="scientific">Corynespora cassiicola Philippines</name>
    <dbReference type="NCBI Taxonomy" id="1448308"/>
    <lineage>
        <taxon>Eukaryota</taxon>
        <taxon>Fungi</taxon>
        <taxon>Dikarya</taxon>
        <taxon>Ascomycota</taxon>
        <taxon>Pezizomycotina</taxon>
        <taxon>Dothideomycetes</taxon>
        <taxon>Pleosporomycetidae</taxon>
        <taxon>Pleosporales</taxon>
        <taxon>Corynesporascaceae</taxon>
        <taxon>Corynespora</taxon>
    </lineage>
</organism>
<dbReference type="EMBL" id="KZ678151">
    <property type="protein sequence ID" value="PSN60064.1"/>
    <property type="molecule type" value="Genomic_DNA"/>
</dbReference>
<protein>
    <submittedName>
        <fullName evidence="2">Uncharacterized protein</fullName>
    </submittedName>
</protein>
<feature type="region of interest" description="Disordered" evidence="1">
    <location>
        <begin position="87"/>
        <end position="132"/>
    </location>
</feature>
<gene>
    <name evidence="2" type="ORF">BS50DRAFT_626342</name>
</gene>
<feature type="compositionally biased region" description="Basic and acidic residues" evidence="1">
    <location>
        <begin position="18"/>
        <end position="41"/>
    </location>
</feature>
<evidence type="ECO:0000313" key="3">
    <source>
        <dbReference type="Proteomes" id="UP000240883"/>
    </source>
</evidence>
<accession>A0A2T2N3T6</accession>